<keyword evidence="2 11" id="KW-0436">Ligase</keyword>
<dbReference type="CDD" id="cd01995">
    <property type="entry name" value="QueC-like"/>
    <property type="match status" value="1"/>
</dbReference>
<feature type="binding site" evidence="11">
    <location>
        <position position="198"/>
    </location>
    <ligand>
        <name>Zn(2+)</name>
        <dbReference type="ChEBI" id="CHEBI:29105"/>
    </ligand>
</feature>
<evidence type="ECO:0000256" key="4">
    <source>
        <dbReference type="ARBA" id="ARBA00022741"/>
    </source>
</evidence>
<accession>A0ABX2XWI0</accession>
<comment type="similarity">
    <text evidence="8 11">Belongs to the QueC family.</text>
</comment>
<keyword evidence="7 11" id="KW-0067">ATP-binding</keyword>
<dbReference type="Pfam" id="PF06508">
    <property type="entry name" value="QueC"/>
    <property type="match status" value="1"/>
</dbReference>
<keyword evidence="4 11" id="KW-0547">Nucleotide-binding</keyword>
<dbReference type="PANTHER" id="PTHR42914">
    <property type="entry name" value="7-CYANO-7-DEAZAGUANINE SYNTHASE"/>
    <property type="match status" value="1"/>
</dbReference>
<dbReference type="InterPro" id="IPR014729">
    <property type="entry name" value="Rossmann-like_a/b/a_fold"/>
</dbReference>
<evidence type="ECO:0000256" key="2">
    <source>
        <dbReference type="ARBA" id="ARBA00022598"/>
    </source>
</evidence>
<dbReference type="InterPro" id="IPR018317">
    <property type="entry name" value="QueC"/>
</dbReference>
<keyword evidence="5 11" id="KW-0671">Queuosine biosynthesis</keyword>
<gene>
    <name evidence="11" type="primary">queC</name>
    <name evidence="12" type="ORF">A8135_09500</name>
</gene>
<name>A0ABX2XWI0_9GAMM</name>
<dbReference type="SUPFAM" id="SSF52402">
    <property type="entry name" value="Adenine nucleotide alpha hydrolases-like"/>
    <property type="match status" value="1"/>
</dbReference>
<feature type="binding site" evidence="11">
    <location>
        <position position="201"/>
    </location>
    <ligand>
        <name>Zn(2+)</name>
        <dbReference type="ChEBI" id="CHEBI:29105"/>
    </ligand>
</feature>
<comment type="caution">
    <text evidence="12">The sequence shown here is derived from an EMBL/GenBank/DDBJ whole genome shotgun (WGS) entry which is preliminary data.</text>
</comment>
<sequence>MKKAVVLLSGGLDSATCLAIARQEGYACYALSFQYGQRHTAELAAATRVAQQLSTAEHRIVNLDIGQLGGSALTDQSIPVPKYSGTQDIPVTYVPARNTIFLAMALAYAETIAASDIFIGVNSIDYSHYPDCRPEFITAFENVANLATKAAVSGRAVKIHAPLQYLNKADIILKGTHLGVDYALTVSCYQATDSGEACGICDSCTFRKQGFRAAHLPDPTRYK</sequence>
<comment type="function">
    <text evidence="11">Catalyzes the ATP-dependent conversion of 7-carboxy-7-deazaguanine (CDG) to 7-cyano-7-deazaguanine (preQ(0)).</text>
</comment>
<evidence type="ECO:0000256" key="3">
    <source>
        <dbReference type="ARBA" id="ARBA00022723"/>
    </source>
</evidence>
<evidence type="ECO:0000256" key="6">
    <source>
        <dbReference type="ARBA" id="ARBA00022833"/>
    </source>
</evidence>
<evidence type="ECO:0000313" key="13">
    <source>
        <dbReference type="Proteomes" id="UP000093336"/>
    </source>
</evidence>
<evidence type="ECO:0000256" key="7">
    <source>
        <dbReference type="ARBA" id="ARBA00022840"/>
    </source>
</evidence>
<dbReference type="Proteomes" id="UP000093336">
    <property type="component" value="Unassembled WGS sequence"/>
</dbReference>
<evidence type="ECO:0000256" key="5">
    <source>
        <dbReference type="ARBA" id="ARBA00022785"/>
    </source>
</evidence>
<dbReference type="EC" id="6.3.4.20" evidence="9 11"/>
<dbReference type="PANTHER" id="PTHR42914:SF1">
    <property type="entry name" value="7-CYANO-7-DEAZAGUANINE SYNTHASE"/>
    <property type="match status" value="1"/>
</dbReference>
<reference evidence="12 13" key="1">
    <citation type="submission" date="2016-05" db="EMBL/GenBank/DDBJ databases">
        <authorList>
            <person name="Prochazka B."/>
            <person name="Indra A."/>
            <person name="Hasenberger P."/>
            <person name="Blaschitz M."/>
            <person name="Wagner L."/>
            <person name="Wewalka G."/>
            <person name="Sorschag S."/>
            <person name="Schmid D."/>
            <person name="Ruppitsch W."/>
        </authorList>
    </citation>
    <scope>NUCLEOTIDE SEQUENCE [LARGE SCALE GENOMIC DNA]</scope>
    <source>
        <strain evidence="12 13">974010_12</strain>
    </source>
</reference>
<evidence type="ECO:0000256" key="1">
    <source>
        <dbReference type="ARBA" id="ARBA00005061"/>
    </source>
</evidence>
<feature type="binding site" evidence="11">
    <location>
        <position position="188"/>
    </location>
    <ligand>
        <name>Zn(2+)</name>
        <dbReference type="ChEBI" id="CHEBI:29105"/>
    </ligand>
</feature>
<comment type="pathway">
    <text evidence="1 11">Purine metabolism; 7-cyano-7-deazaguanine biosynthesis.</text>
</comment>
<dbReference type="PIRSF" id="PIRSF006293">
    <property type="entry name" value="ExsB"/>
    <property type="match status" value="1"/>
</dbReference>
<dbReference type="RefSeq" id="WP_065620421.1">
    <property type="nucleotide sequence ID" value="NZ_LYOZ01000003.1"/>
</dbReference>
<evidence type="ECO:0000256" key="8">
    <source>
        <dbReference type="ARBA" id="ARBA00037993"/>
    </source>
</evidence>
<evidence type="ECO:0000313" key="12">
    <source>
        <dbReference type="EMBL" id="OCH98979.1"/>
    </source>
</evidence>
<feature type="binding site" evidence="11">
    <location>
        <begin position="8"/>
        <end position="18"/>
    </location>
    <ligand>
        <name>ATP</name>
        <dbReference type="ChEBI" id="CHEBI:30616"/>
    </ligand>
</feature>
<dbReference type="Gene3D" id="3.40.50.620">
    <property type="entry name" value="HUPs"/>
    <property type="match status" value="1"/>
</dbReference>
<comment type="cofactor">
    <cofactor evidence="11">
        <name>Zn(2+)</name>
        <dbReference type="ChEBI" id="CHEBI:29105"/>
    </cofactor>
    <text evidence="11">Binds 1 zinc ion per subunit.</text>
</comment>
<evidence type="ECO:0000256" key="9">
    <source>
        <dbReference type="ARBA" id="ARBA00039149"/>
    </source>
</evidence>
<evidence type="ECO:0000256" key="10">
    <source>
        <dbReference type="ARBA" id="ARBA00047890"/>
    </source>
</evidence>
<feature type="binding site" evidence="11">
    <location>
        <position position="204"/>
    </location>
    <ligand>
        <name>Zn(2+)</name>
        <dbReference type="ChEBI" id="CHEBI:29105"/>
    </ligand>
</feature>
<protein>
    <recommendedName>
        <fullName evidence="9 11">7-cyano-7-deazaguanine synthase</fullName>
        <ecNumber evidence="9 11">6.3.4.20</ecNumber>
    </recommendedName>
    <alternativeName>
        <fullName evidence="11">7-cyano-7-carbaguanine synthase</fullName>
    </alternativeName>
    <alternativeName>
        <fullName evidence="11">PreQ(0) synthase</fullName>
    </alternativeName>
    <alternativeName>
        <fullName evidence="11">Queuosine biosynthesis protein QueC</fullName>
    </alternativeName>
</protein>
<dbReference type="EMBL" id="LYOZ01000003">
    <property type="protein sequence ID" value="OCH98979.1"/>
    <property type="molecule type" value="Genomic_DNA"/>
</dbReference>
<evidence type="ECO:0000256" key="11">
    <source>
        <dbReference type="HAMAP-Rule" id="MF_01633"/>
    </source>
</evidence>
<dbReference type="NCBIfam" id="TIGR00364">
    <property type="entry name" value="7-cyano-7-deazaguanine synthase QueC"/>
    <property type="match status" value="1"/>
</dbReference>
<keyword evidence="13" id="KW-1185">Reference proteome</keyword>
<comment type="catalytic activity">
    <reaction evidence="10 11">
        <text>7-carboxy-7-carbaguanine + NH4(+) + 2 ATP = 7-cyano-7-carbaguanine + 2 AMP + 2 diphosphate + 2 H(+)</text>
        <dbReference type="Rhea" id="RHEA:27982"/>
        <dbReference type="ChEBI" id="CHEBI:15378"/>
        <dbReference type="ChEBI" id="CHEBI:28938"/>
        <dbReference type="ChEBI" id="CHEBI:30616"/>
        <dbReference type="ChEBI" id="CHEBI:33019"/>
        <dbReference type="ChEBI" id="CHEBI:45075"/>
        <dbReference type="ChEBI" id="CHEBI:61036"/>
        <dbReference type="ChEBI" id="CHEBI:456215"/>
        <dbReference type="EC" id="6.3.4.20"/>
    </reaction>
</comment>
<proteinExistence type="inferred from homology"/>
<organism evidence="12 13">
    <name type="scientific">Legionella jamestowniensis</name>
    <dbReference type="NCBI Taxonomy" id="455"/>
    <lineage>
        <taxon>Bacteria</taxon>
        <taxon>Pseudomonadati</taxon>
        <taxon>Pseudomonadota</taxon>
        <taxon>Gammaproteobacteria</taxon>
        <taxon>Legionellales</taxon>
        <taxon>Legionellaceae</taxon>
        <taxon>Legionella</taxon>
    </lineage>
</organism>
<keyword evidence="3 11" id="KW-0479">Metal-binding</keyword>
<keyword evidence="6 11" id="KW-0862">Zinc</keyword>
<dbReference type="HAMAP" id="MF_01633">
    <property type="entry name" value="QueC"/>
    <property type="match status" value="1"/>
</dbReference>